<organism evidence="1">
    <name type="scientific">Desulfitobacterium hafniense</name>
    <name type="common">Desulfitobacterium frappieri</name>
    <dbReference type="NCBI Taxonomy" id="49338"/>
    <lineage>
        <taxon>Bacteria</taxon>
        <taxon>Bacillati</taxon>
        <taxon>Bacillota</taxon>
        <taxon>Clostridia</taxon>
        <taxon>Eubacteriales</taxon>
        <taxon>Desulfitobacteriaceae</taxon>
        <taxon>Desulfitobacterium</taxon>
    </lineage>
</organism>
<accession>A0A098AWN2</accession>
<proteinExistence type="predicted"/>
<evidence type="ECO:0000313" key="1">
    <source>
        <dbReference type="EMBL" id="CDX01044.1"/>
    </source>
</evidence>
<dbReference type="EMBL" id="LK996017">
    <property type="protein sequence ID" value="CDX01044.1"/>
    <property type="molecule type" value="Genomic_DNA"/>
</dbReference>
<name>A0A098AWN2_DESHA</name>
<dbReference type="AlphaFoldDB" id="A0A098AWN2"/>
<protein>
    <submittedName>
        <fullName evidence="1">Uncharacterized protein</fullName>
    </submittedName>
</protein>
<sequence>MLSGVIYSMVIYIRTMIERVGKNMKISISDEVYAVCPGAALGVLSYQASVAPSTQELFTLFDAAVAALSENYSTEKIAQNPHIAAAADPCRAGHYGESHSSCRFIY</sequence>
<dbReference type="PATRIC" id="fig|49338.4.peg.1253"/>
<gene>
    <name evidence="1" type="ORF">DPCES_1157</name>
</gene>
<reference evidence="1" key="1">
    <citation type="submission" date="2014-07" db="EMBL/GenBank/DDBJ databases">
        <authorList>
            <person name="Hornung V.Bastian."/>
        </authorList>
    </citation>
    <scope>NUCLEOTIDE SEQUENCE</scope>
    <source>
        <strain evidence="1">PCE-S</strain>
    </source>
</reference>